<keyword evidence="3 5" id="KW-1133">Transmembrane helix</keyword>
<dbReference type="AlphaFoldDB" id="A0A841T2B2"/>
<dbReference type="CDD" id="cd04179">
    <property type="entry name" value="DPM_DPG-synthase_like"/>
    <property type="match status" value="1"/>
</dbReference>
<evidence type="ECO:0000256" key="3">
    <source>
        <dbReference type="ARBA" id="ARBA00022989"/>
    </source>
</evidence>
<dbReference type="PANTHER" id="PTHR48090">
    <property type="entry name" value="UNDECAPRENYL-PHOSPHATE 4-DEOXY-4-FORMAMIDO-L-ARABINOSE TRANSFERASE-RELATED"/>
    <property type="match status" value="1"/>
</dbReference>
<evidence type="ECO:0000256" key="2">
    <source>
        <dbReference type="ARBA" id="ARBA00022692"/>
    </source>
</evidence>
<keyword evidence="8" id="KW-0808">Transferase</keyword>
<dbReference type="EMBL" id="JACJVQ010000020">
    <property type="protein sequence ID" value="MBB6637179.1"/>
    <property type="molecule type" value="Genomic_DNA"/>
</dbReference>
<feature type="transmembrane region" description="Helical" evidence="5">
    <location>
        <begin position="286"/>
        <end position="304"/>
    </location>
</feature>
<evidence type="ECO:0000256" key="5">
    <source>
        <dbReference type="SAM" id="Phobius"/>
    </source>
</evidence>
<dbReference type="Gene3D" id="3.90.550.10">
    <property type="entry name" value="Spore Coat Polysaccharide Biosynthesis Protein SpsA, Chain A"/>
    <property type="match status" value="1"/>
</dbReference>
<keyword evidence="2 5" id="KW-0812">Transmembrane</keyword>
<dbReference type="RefSeq" id="WP_185122389.1">
    <property type="nucleotide sequence ID" value="NZ_JACJVQ010000020.1"/>
</dbReference>
<dbReference type="Pfam" id="PF00535">
    <property type="entry name" value="Glycos_transf_2"/>
    <property type="match status" value="1"/>
</dbReference>
<dbReference type="Proteomes" id="UP000535838">
    <property type="component" value="Unassembled WGS sequence"/>
</dbReference>
<name>A0A841T2B2_9BACL</name>
<feature type="transmembrane region" description="Helical" evidence="5">
    <location>
        <begin position="310"/>
        <end position="333"/>
    </location>
</feature>
<reference evidence="8 9" key="1">
    <citation type="submission" date="2020-08" db="EMBL/GenBank/DDBJ databases">
        <title>Cohnella phylogeny.</title>
        <authorList>
            <person name="Dunlap C."/>
        </authorList>
    </citation>
    <scope>NUCLEOTIDE SEQUENCE [LARGE SCALE GENOMIC DNA]</scope>
    <source>
        <strain evidence="8 9">DSM 25241</strain>
    </source>
</reference>
<proteinExistence type="predicted"/>
<evidence type="ECO:0000259" key="7">
    <source>
        <dbReference type="Pfam" id="PF04138"/>
    </source>
</evidence>
<feature type="transmembrane region" description="Helical" evidence="5">
    <location>
        <begin position="246"/>
        <end position="265"/>
    </location>
</feature>
<dbReference type="InterPro" id="IPR050256">
    <property type="entry name" value="Glycosyltransferase_2"/>
</dbReference>
<dbReference type="GO" id="GO:0016740">
    <property type="term" value="F:transferase activity"/>
    <property type="evidence" value="ECO:0007669"/>
    <property type="project" value="UniProtKB-KW"/>
</dbReference>
<organism evidence="8 9">
    <name type="scientific">Cohnella thailandensis</name>
    <dbReference type="NCBI Taxonomy" id="557557"/>
    <lineage>
        <taxon>Bacteria</taxon>
        <taxon>Bacillati</taxon>
        <taxon>Bacillota</taxon>
        <taxon>Bacilli</taxon>
        <taxon>Bacillales</taxon>
        <taxon>Paenibacillaceae</taxon>
        <taxon>Cohnella</taxon>
    </lineage>
</organism>
<evidence type="ECO:0000313" key="8">
    <source>
        <dbReference type="EMBL" id="MBB6637179.1"/>
    </source>
</evidence>
<dbReference type="PANTHER" id="PTHR48090:SF7">
    <property type="entry name" value="RFBJ PROTEIN"/>
    <property type="match status" value="1"/>
</dbReference>
<accession>A0A841T2B2</accession>
<sequence>MTILIPSYEPDERLLGLIRSLKENGNPSILVVDDGSGEDYREIFDSARDAGCTVVTHPTNLGKGRALKTGFDYIRRSGHSDGVVCADSDGQHLPKDIMTVADAVREHPRHIVLGSRRFTGKVPARSRFGNTATRMVYSYATGTPIHDTQTGLRGYSPDMLDWLCRIPGDRFEYEMNMLLESKNAGYDLIEVPIDTVYLDENKSSHFRPLADSARIYFPFLKFAASSGLSALLDILLLFLLQAIGMNLFLSVVGARIGSSLFNFAMNRTFVFEGKDKRSAKSMKRSMPRYYALVAIVLLCNYGLLHTFHVSIGIPLLAAKLMTEAILFAFSFWAQKKFVY</sequence>
<feature type="domain" description="GtrA/DPMS transmembrane" evidence="7">
    <location>
        <begin position="221"/>
        <end position="338"/>
    </location>
</feature>
<dbReference type="InterPro" id="IPR007267">
    <property type="entry name" value="GtrA_DPMS_TM"/>
</dbReference>
<evidence type="ECO:0000259" key="6">
    <source>
        <dbReference type="Pfam" id="PF00535"/>
    </source>
</evidence>
<dbReference type="SUPFAM" id="SSF53448">
    <property type="entry name" value="Nucleotide-diphospho-sugar transferases"/>
    <property type="match status" value="1"/>
</dbReference>
<keyword evidence="4 5" id="KW-0472">Membrane</keyword>
<dbReference type="GO" id="GO:0016020">
    <property type="term" value="C:membrane"/>
    <property type="evidence" value="ECO:0007669"/>
    <property type="project" value="UniProtKB-SubCell"/>
</dbReference>
<comment type="subcellular location">
    <subcellularLocation>
        <location evidence="1">Membrane</location>
        <topology evidence="1">Multi-pass membrane protein</topology>
    </subcellularLocation>
</comment>
<dbReference type="Pfam" id="PF04138">
    <property type="entry name" value="GtrA_DPMS_TM"/>
    <property type="match status" value="1"/>
</dbReference>
<comment type="caution">
    <text evidence="8">The sequence shown here is derived from an EMBL/GenBank/DDBJ whole genome shotgun (WGS) entry which is preliminary data.</text>
</comment>
<dbReference type="InterPro" id="IPR029044">
    <property type="entry name" value="Nucleotide-diphossugar_trans"/>
</dbReference>
<keyword evidence="9" id="KW-1185">Reference proteome</keyword>
<gene>
    <name evidence="8" type="ORF">H7B67_23890</name>
</gene>
<dbReference type="InterPro" id="IPR001173">
    <property type="entry name" value="Glyco_trans_2-like"/>
</dbReference>
<protein>
    <submittedName>
        <fullName evidence="8">Bifunctional glycosyltransferase family 2/GtrA family protein</fullName>
    </submittedName>
</protein>
<dbReference type="GO" id="GO:0000271">
    <property type="term" value="P:polysaccharide biosynthetic process"/>
    <property type="evidence" value="ECO:0007669"/>
    <property type="project" value="InterPro"/>
</dbReference>
<feature type="domain" description="Glycosyltransferase 2-like" evidence="6">
    <location>
        <begin position="2"/>
        <end position="130"/>
    </location>
</feature>
<evidence type="ECO:0000313" key="9">
    <source>
        <dbReference type="Proteomes" id="UP000535838"/>
    </source>
</evidence>
<evidence type="ECO:0000256" key="1">
    <source>
        <dbReference type="ARBA" id="ARBA00004141"/>
    </source>
</evidence>
<evidence type="ECO:0000256" key="4">
    <source>
        <dbReference type="ARBA" id="ARBA00023136"/>
    </source>
</evidence>